<feature type="region of interest" description="Disordered" evidence="1">
    <location>
        <begin position="43"/>
        <end position="70"/>
    </location>
</feature>
<dbReference type="EMBL" id="JBHSPC010000027">
    <property type="protein sequence ID" value="MFC5670577.1"/>
    <property type="molecule type" value="Genomic_DNA"/>
</dbReference>
<accession>A0ABW0XLH7</accession>
<gene>
    <name evidence="2" type="ORF">ACFP2V_10750</name>
</gene>
<keyword evidence="3" id="KW-1185">Reference proteome</keyword>
<proteinExistence type="predicted"/>
<evidence type="ECO:0000313" key="2">
    <source>
        <dbReference type="EMBL" id="MFC5670577.1"/>
    </source>
</evidence>
<dbReference type="Proteomes" id="UP001596183">
    <property type="component" value="Unassembled WGS sequence"/>
</dbReference>
<sequence>MPPALLTAAGVALRAGLLAAGDAAAARGARAVREALRRRIIETALPARGPAPTTLGDAAPPGPSTARSTS</sequence>
<name>A0ABW0XLH7_9ACTN</name>
<reference evidence="3" key="1">
    <citation type="journal article" date="2019" name="Int. J. Syst. Evol. Microbiol.">
        <title>The Global Catalogue of Microorganisms (GCM) 10K type strain sequencing project: providing services to taxonomists for standard genome sequencing and annotation.</title>
        <authorList>
            <consortium name="The Broad Institute Genomics Platform"/>
            <consortium name="The Broad Institute Genome Sequencing Center for Infectious Disease"/>
            <person name="Wu L."/>
            <person name="Ma J."/>
        </authorList>
    </citation>
    <scope>NUCLEOTIDE SEQUENCE [LARGE SCALE GENOMIC DNA]</scope>
    <source>
        <strain evidence="3">JCM 13852</strain>
    </source>
</reference>
<protein>
    <submittedName>
        <fullName evidence="2">Uncharacterized protein</fullName>
    </submittedName>
</protein>
<comment type="caution">
    <text evidence="2">The sequence shown here is derived from an EMBL/GenBank/DDBJ whole genome shotgun (WGS) entry which is preliminary data.</text>
</comment>
<organism evidence="2 3">
    <name type="scientific">Streptomyces incanus</name>
    <dbReference type="NCBI Taxonomy" id="887453"/>
    <lineage>
        <taxon>Bacteria</taxon>
        <taxon>Bacillati</taxon>
        <taxon>Actinomycetota</taxon>
        <taxon>Actinomycetes</taxon>
        <taxon>Kitasatosporales</taxon>
        <taxon>Streptomycetaceae</taxon>
        <taxon>Streptomyces</taxon>
    </lineage>
</organism>
<evidence type="ECO:0000313" key="3">
    <source>
        <dbReference type="Proteomes" id="UP001596183"/>
    </source>
</evidence>
<evidence type="ECO:0000256" key="1">
    <source>
        <dbReference type="SAM" id="MobiDB-lite"/>
    </source>
</evidence>